<sequence length="1125" mass="121764">MTATTAGLLFDGRNAAPVIVDAAYRGDRFAERAHRQVLRAVTDLRQDLAMVTGAIDWRAVQRAFVDSTADREARLAEASDPARSGADAAARVPRLAVAESAAPERVREALGAASDVTADAAVPFAVIVGVLGMSPLVDAIAASGRLPGADRIRGRWEATATAVVDDPLPGSGIASALVIAGSDARGAIYGVYALSQAAGVSPWYWYADAPVATLAPGAVLDARALFPEPVVDEGPAVRYRGIFINDEERTIEWCERKFPASPSAHKAPNVDFYRHVFELMLRLRLNAIWPAMHPGTAAFNEAIAPDGTPINAEEAARYGVVVSASHCEMMLRNNVGEWRPWFEAHRDDYDWKGDDAVAAFDYTRHKDAILDYWRGALERNREYENIYPLGIRGIHDGAYRCADLSETFGTEVAMMADVIREQRRLIAEVFGAEDAVAQVFVPYKEIGELYNHGLKEHVPDDVILMWAEDNYGYVRQIPTAEERERSGGSGVYYHNSYWGYPKSWLWLNSIQYALMAEELRRSYLTGATGFWILNVGDITPGQIGMELYARIAWDPESVTAARLPELYAAHARRDFRATPAQARRIGRVIGEFSRLNGTKRAEFFGVANPVSTQSVGFNRAWEYPFSPVADGDEALRLVRRCDAIAAELDAVSETLPEPARDALYLELGHHVHSYAAVAREYAYFWKHRLAAAQGRANSAAAYRELSLKAAREIDELEHRFWAVNGGKWDHAIGHAHPVSGDPYNSNEGILVLDASKFAPVEPLPAGAPAALRLGASAEGSWGAGSGTLRFAAQDAEPMPRYFDVFNRGAEPVAWRAEADPWIVLSSEGGTVRGERRVAVGVDFGADALAGAEVPVTGAIRVYAVGGADGDAAGDVQVARFDVTADPRRVTFDGLSFAEANGRVVIDAAHVSAVSAGEDGSTWAPVPGLGPRGGALKAYPDTAARVDPADFAGTARAVYRVHFTSSGRFRGVFTRIPTLNEGPDCDAYVKVGDYEYEEEPPFTCRTAIGLDGAVPDRAQLEGEYRWRGPRWASNIMRMVEPIEFTIDVPTPGWHDLTVYRSDASIAFTSIMIETVPGALGDGLVGPEESPNSFGAGAEVAADPGAFGDDGPLGGGYAPASTPEECR</sequence>
<dbReference type="Gene3D" id="3.20.20.520">
    <property type="entry name" value="Glycosyl hydrolase family 115"/>
    <property type="match status" value="1"/>
</dbReference>
<dbReference type="RefSeq" id="WP_169276028.1">
    <property type="nucleotide sequence ID" value="NZ_JAAIIH010000013.1"/>
</dbReference>
<keyword evidence="5" id="KW-1185">Reference proteome</keyword>
<organism evidence="4 5">
    <name type="scientific">Bifidobacterium moraviense</name>
    <dbReference type="NCBI Taxonomy" id="2675323"/>
    <lineage>
        <taxon>Bacteria</taxon>
        <taxon>Bacillati</taxon>
        <taxon>Actinomycetota</taxon>
        <taxon>Actinomycetes</taxon>
        <taxon>Bifidobacteriales</taxon>
        <taxon>Bifidobacteriaceae</taxon>
        <taxon>Bifidobacterium</taxon>
    </lineage>
</organism>
<dbReference type="InterPro" id="IPR041437">
    <property type="entry name" value="GH115_C"/>
</dbReference>
<evidence type="ECO:0000313" key="5">
    <source>
        <dbReference type="Proteomes" id="UP000588277"/>
    </source>
</evidence>
<dbReference type="Proteomes" id="UP000588277">
    <property type="component" value="Unassembled WGS sequence"/>
</dbReference>
<gene>
    <name evidence="4" type="ORF">G1C96_1524</name>
</gene>
<reference evidence="4 5" key="1">
    <citation type="submission" date="2020-02" db="EMBL/GenBank/DDBJ databases">
        <title>Characterization of phylogenetic diversity of novel bifidobacterial species isolated in Czech ZOOs.</title>
        <authorList>
            <person name="Lugli G.A."/>
            <person name="Vera N.B."/>
            <person name="Ventura M."/>
        </authorList>
    </citation>
    <scope>NUCLEOTIDE SEQUENCE [LARGE SCALE GENOMIC DNA]</scope>
    <source>
        <strain evidence="4 5">DSM 109958</strain>
    </source>
</reference>
<proteinExistence type="predicted"/>
<keyword evidence="1 4" id="KW-0378">Hydrolase</keyword>
<evidence type="ECO:0000256" key="2">
    <source>
        <dbReference type="SAM" id="MobiDB-lite"/>
    </source>
</evidence>
<feature type="compositionally biased region" description="Low complexity" evidence="2">
    <location>
        <begin position="1099"/>
        <end position="1108"/>
    </location>
</feature>
<dbReference type="AlphaFoldDB" id="A0A7Y0F2R3"/>
<feature type="region of interest" description="Disordered" evidence="2">
    <location>
        <begin position="1080"/>
        <end position="1125"/>
    </location>
</feature>
<dbReference type="PANTHER" id="PTHR37842">
    <property type="match status" value="1"/>
</dbReference>
<dbReference type="InterPro" id="IPR029018">
    <property type="entry name" value="Hex-like_dom2"/>
</dbReference>
<dbReference type="Gene3D" id="2.60.120.1620">
    <property type="match status" value="1"/>
</dbReference>
<dbReference type="Gene3D" id="3.30.379.10">
    <property type="entry name" value="Chitobiase/beta-hexosaminidase domain 2-like"/>
    <property type="match status" value="1"/>
</dbReference>
<dbReference type="GO" id="GO:0016787">
    <property type="term" value="F:hydrolase activity"/>
    <property type="evidence" value="ECO:0007669"/>
    <property type="project" value="UniProtKB-KW"/>
</dbReference>
<dbReference type="InterPro" id="IPR042301">
    <property type="entry name" value="GH115_sf"/>
</dbReference>
<dbReference type="EMBL" id="JAAIIH010000013">
    <property type="protein sequence ID" value="NMN00942.1"/>
    <property type="molecule type" value="Genomic_DNA"/>
</dbReference>
<name>A0A7Y0F2R3_9BIFI</name>
<evidence type="ECO:0000256" key="1">
    <source>
        <dbReference type="ARBA" id="ARBA00022801"/>
    </source>
</evidence>
<protein>
    <submittedName>
        <fullName evidence="4">Glycosyl hydrolase family</fullName>
    </submittedName>
</protein>
<feature type="domain" description="Gylcosyl hydrolase 115 C-terminal" evidence="3">
    <location>
        <begin position="896"/>
        <end position="1087"/>
    </location>
</feature>
<dbReference type="Pfam" id="PF15979">
    <property type="entry name" value="Glyco_hydro_115"/>
    <property type="match status" value="1"/>
</dbReference>
<evidence type="ECO:0000313" key="4">
    <source>
        <dbReference type="EMBL" id="NMN00942.1"/>
    </source>
</evidence>
<dbReference type="Gene3D" id="1.20.58.2150">
    <property type="match status" value="1"/>
</dbReference>
<evidence type="ECO:0000259" key="3">
    <source>
        <dbReference type="Pfam" id="PF17829"/>
    </source>
</evidence>
<dbReference type="GO" id="GO:0005975">
    <property type="term" value="P:carbohydrate metabolic process"/>
    <property type="evidence" value="ECO:0007669"/>
    <property type="project" value="UniProtKB-ARBA"/>
</dbReference>
<dbReference type="PANTHER" id="PTHR37842:SF2">
    <property type="entry name" value="GYLCOSYL HYDROLASE 115 C-TERMINAL DOMAIN-CONTAINING PROTEIN"/>
    <property type="match status" value="1"/>
</dbReference>
<dbReference type="Pfam" id="PF17829">
    <property type="entry name" value="GH115_C"/>
    <property type="match status" value="1"/>
</dbReference>
<comment type="caution">
    <text evidence="4">The sequence shown here is derived from an EMBL/GenBank/DDBJ whole genome shotgun (WGS) entry which is preliminary data.</text>
</comment>
<accession>A0A7Y0F2R3</accession>
<dbReference type="InterPro" id="IPR031924">
    <property type="entry name" value="GH115"/>
</dbReference>